<evidence type="ECO:0000256" key="2">
    <source>
        <dbReference type="ARBA" id="ARBA00023015"/>
    </source>
</evidence>
<dbReference type="Proteomes" id="UP000285961">
    <property type="component" value="Unassembled WGS sequence"/>
</dbReference>
<feature type="domain" description="RNA polymerase sigma factor 70 region 4 type 2" evidence="9">
    <location>
        <begin position="128"/>
        <end position="180"/>
    </location>
</feature>
<dbReference type="Gene3D" id="1.10.10.10">
    <property type="entry name" value="Winged helix-like DNA-binding domain superfamily/Winged helix DNA-binding domain"/>
    <property type="match status" value="1"/>
</dbReference>
<dbReference type="InterPro" id="IPR013324">
    <property type="entry name" value="RNA_pol_sigma_r3/r4-like"/>
</dbReference>
<dbReference type="GO" id="GO:0016987">
    <property type="term" value="F:sigma factor activity"/>
    <property type="evidence" value="ECO:0007669"/>
    <property type="project" value="UniProtKB-KW"/>
</dbReference>
<dbReference type="EMBL" id="QZKI01000095">
    <property type="protein sequence ID" value="RJP68036.1"/>
    <property type="molecule type" value="Genomic_DNA"/>
</dbReference>
<sequence length="192" mass="22060">MADASSEGTDKNDTKEALVTRQSQDAVSAVSSMMREHQKAVFSLAYARLRNAHDAEDVTQDVFVEAFRQIRKLKDARHVLPWLFRVTSCRCKDHVRKVIRREKREADFAWMRSLNPLDDPTLEEQRRDALVKAVDGLPEKFRVVVMLKHFARLSYDDISKMTGLSKTTIDGRLRTAKKRLRKTLSAIGEEAD</sequence>
<evidence type="ECO:0000256" key="7">
    <source>
        <dbReference type="SAM" id="MobiDB-lite"/>
    </source>
</evidence>
<gene>
    <name evidence="10" type="ORF">C4532_13440</name>
</gene>
<proteinExistence type="inferred from homology"/>
<dbReference type="InterPro" id="IPR013325">
    <property type="entry name" value="RNA_pol_sigma_r2"/>
</dbReference>
<feature type="region of interest" description="Disordered" evidence="7">
    <location>
        <begin position="1"/>
        <end position="22"/>
    </location>
</feature>
<keyword evidence="5 6" id="KW-0804">Transcription</keyword>
<dbReference type="Pfam" id="PF04542">
    <property type="entry name" value="Sigma70_r2"/>
    <property type="match status" value="1"/>
</dbReference>
<dbReference type="CDD" id="cd06171">
    <property type="entry name" value="Sigma70_r4"/>
    <property type="match status" value="1"/>
</dbReference>
<organism evidence="10 11">
    <name type="scientific">Candidatus Abyssobacteria bacterium SURF_17</name>
    <dbReference type="NCBI Taxonomy" id="2093361"/>
    <lineage>
        <taxon>Bacteria</taxon>
        <taxon>Pseudomonadati</taxon>
        <taxon>Candidatus Hydrogenedentota</taxon>
        <taxon>Candidatus Abyssobacteria</taxon>
    </lineage>
</organism>
<dbReference type="PANTHER" id="PTHR43133:SF51">
    <property type="entry name" value="RNA POLYMERASE SIGMA FACTOR"/>
    <property type="match status" value="1"/>
</dbReference>
<dbReference type="InterPro" id="IPR000838">
    <property type="entry name" value="RNA_pol_sigma70_ECF_CS"/>
</dbReference>
<dbReference type="InterPro" id="IPR039425">
    <property type="entry name" value="RNA_pol_sigma-70-like"/>
</dbReference>
<keyword evidence="4 6" id="KW-0238">DNA-binding</keyword>
<evidence type="ECO:0000256" key="5">
    <source>
        <dbReference type="ARBA" id="ARBA00023163"/>
    </source>
</evidence>
<dbReference type="Pfam" id="PF08281">
    <property type="entry name" value="Sigma70_r4_2"/>
    <property type="match status" value="1"/>
</dbReference>
<evidence type="ECO:0000256" key="3">
    <source>
        <dbReference type="ARBA" id="ARBA00023082"/>
    </source>
</evidence>
<feature type="compositionally biased region" description="Basic and acidic residues" evidence="7">
    <location>
        <begin position="8"/>
        <end position="18"/>
    </location>
</feature>
<dbReference type="Gene3D" id="1.10.1740.10">
    <property type="match status" value="1"/>
</dbReference>
<dbReference type="InterPro" id="IPR013249">
    <property type="entry name" value="RNA_pol_sigma70_r4_t2"/>
</dbReference>
<evidence type="ECO:0000313" key="11">
    <source>
        <dbReference type="Proteomes" id="UP000285961"/>
    </source>
</evidence>
<protein>
    <recommendedName>
        <fullName evidence="6">RNA polymerase sigma factor</fullName>
    </recommendedName>
</protein>
<dbReference type="AlphaFoldDB" id="A0A419EUS6"/>
<keyword evidence="2 6" id="KW-0805">Transcription regulation</keyword>
<dbReference type="InterPro" id="IPR036388">
    <property type="entry name" value="WH-like_DNA-bd_sf"/>
</dbReference>
<accession>A0A419EUS6</accession>
<name>A0A419EUS6_9BACT</name>
<reference evidence="10 11" key="1">
    <citation type="journal article" date="2017" name="ISME J.">
        <title>Energy and carbon metabolisms in a deep terrestrial subsurface fluid microbial community.</title>
        <authorList>
            <person name="Momper L."/>
            <person name="Jungbluth S.P."/>
            <person name="Lee M.D."/>
            <person name="Amend J.P."/>
        </authorList>
    </citation>
    <scope>NUCLEOTIDE SEQUENCE [LARGE SCALE GENOMIC DNA]</scope>
    <source>
        <strain evidence="10">SURF_17</strain>
    </source>
</reference>
<evidence type="ECO:0000256" key="4">
    <source>
        <dbReference type="ARBA" id="ARBA00023125"/>
    </source>
</evidence>
<dbReference type="SUPFAM" id="SSF88659">
    <property type="entry name" value="Sigma3 and sigma4 domains of RNA polymerase sigma factors"/>
    <property type="match status" value="1"/>
</dbReference>
<dbReference type="GO" id="GO:0006352">
    <property type="term" value="P:DNA-templated transcription initiation"/>
    <property type="evidence" value="ECO:0007669"/>
    <property type="project" value="InterPro"/>
</dbReference>
<comment type="similarity">
    <text evidence="1 6">Belongs to the sigma-70 factor family. ECF subfamily.</text>
</comment>
<evidence type="ECO:0000259" key="9">
    <source>
        <dbReference type="Pfam" id="PF08281"/>
    </source>
</evidence>
<evidence type="ECO:0000256" key="6">
    <source>
        <dbReference type="RuleBase" id="RU000716"/>
    </source>
</evidence>
<feature type="domain" description="RNA polymerase sigma-70 region 2" evidence="8">
    <location>
        <begin position="33"/>
        <end position="97"/>
    </location>
</feature>
<evidence type="ECO:0000259" key="8">
    <source>
        <dbReference type="Pfam" id="PF04542"/>
    </source>
</evidence>
<dbReference type="InterPro" id="IPR014284">
    <property type="entry name" value="RNA_pol_sigma-70_dom"/>
</dbReference>
<dbReference type="GO" id="GO:0003677">
    <property type="term" value="F:DNA binding"/>
    <property type="evidence" value="ECO:0007669"/>
    <property type="project" value="UniProtKB-KW"/>
</dbReference>
<comment type="caution">
    <text evidence="10">The sequence shown here is derived from an EMBL/GenBank/DDBJ whole genome shotgun (WGS) entry which is preliminary data.</text>
</comment>
<evidence type="ECO:0000313" key="10">
    <source>
        <dbReference type="EMBL" id="RJP68036.1"/>
    </source>
</evidence>
<evidence type="ECO:0000256" key="1">
    <source>
        <dbReference type="ARBA" id="ARBA00010641"/>
    </source>
</evidence>
<dbReference type="NCBIfam" id="TIGR02937">
    <property type="entry name" value="sigma70-ECF"/>
    <property type="match status" value="1"/>
</dbReference>
<dbReference type="SUPFAM" id="SSF88946">
    <property type="entry name" value="Sigma2 domain of RNA polymerase sigma factors"/>
    <property type="match status" value="1"/>
</dbReference>
<dbReference type="InterPro" id="IPR007627">
    <property type="entry name" value="RNA_pol_sigma70_r2"/>
</dbReference>
<dbReference type="PANTHER" id="PTHR43133">
    <property type="entry name" value="RNA POLYMERASE ECF-TYPE SIGMA FACTO"/>
    <property type="match status" value="1"/>
</dbReference>
<keyword evidence="3 6" id="KW-0731">Sigma factor</keyword>
<dbReference type="PROSITE" id="PS01063">
    <property type="entry name" value="SIGMA70_ECF"/>
    <property type="match status" value="1"/>
</dbReference>